<accession>A0A9N8ZHE8</accession>
<keyword evidence="5" id="KW-0238">DNA-binding</keyword>
<evidence type="ECO:0000256" key="7">
    <source>
        <dbReference type="ARBA" id="ARBA00032930"/>
    </source>
</evidence>
<dbReference type="PANTHER" id="PTHR12708:SF0">
    <property type="entry name" value="DNA POLYMERASE EPSILON SUBUNIT 2"/>
    <property type="match status" value="1"/>
</dbReference>
<comment type="similarity">
    <text evidence="2">Belongs to the DNA polymerase epsilon subunit B family.</text>
</comment>
<dbReference type="InterPro" id="IPR007185">
    <property type="entry name" value="DNA_pol_a/d/e_bsu"/>
</dbReference>
<keyword evidence="4" id="KW-0235">DNA replication</keyword>
<dbReference type="GO" id="GO:0006261">
    <property type="term" value="P:DNA-templated DNA replication"/>
    <property type="evidence" value="ECO:0007669"/>
    <property type="project" value="InterPro"/>
</dbReference>
<evidence type="ECO:0000256" key="2">
    <source>
        <dbReference type="ARBA" id="ARBA00009560"/>
    </source>
</evidence>
<evidence type="ECO:0000256" key="4">
    <source>
        <dbReference type="ARBA" id="ARBA00022705"/>
    </source>
</evidence>
<evidence type="ECO:0000256" key="6">
    <source>
        <dbReference type="ARBA" id="ARBA00023242"/>
    </source>
</evidence>
<dbReference type="GO" id="GO:0008622">
    <property type="term" value="C:epsilon DNA polymerase complex"/>
    <property type="evidence" value="ECO:0007669"/>
    <property type="project" value="InterPro"/>
</dbReference>
<reference evidence="9" key="1">
    <citation type="submission" date="2021-06" db="EMBL/GenBank/DDBJ databases">
        <authorList>
            <person name="Kallberg Y."/>
            <person name="Tangrot J."/>
            <person name="Rosling A."/>
        </authorList>
    </citation>
    <scope>NUCLEOTIDE SEQUENCE</scope>
    <source>
        <strain evidence="9">BR232B</strain>
    </source>
</reference>
<dbReference type="GO" id="GO:0042276">
    <property type="term" value="P:error-prone translesion synthesis"/>
    <property type="evidence" value="ECO:0007669"/>
    <property type="project" value="TreeGrafter"/>
</dbReference>
<sequence length="513" mass="59716">MSKFPQTVFKVFQQYGLTVTSKIIDYLRDVFEEKEVPQEEWVESLSNIAEEYQSDLLPKLVDLDNLDKLIKRLQDTALDATVEDEIMLDAQAESNQPMQPYREDNITDLEVDPRKFFHIHNIFDINDYKLFDDKETIAMRLKERRDLIRKKIMHKEELERNGPKLASIKDLAGRIGGSFRLLGVISMLGDENKFFLDDMDDSIELDLSSYSGEMEFVLEDTFVVVDGTYSENDEDEIFLVKDVHSPPHEKREITKNEFGYEGYWTPKHPIRDLGVIKSYEAKLMQTQFVILSNVELDNPKTLRELSTLFKKYQSEAQKGRVFPFFVFIGNFISWKFSYGDHNTKTYRDYMTSLGVLISRYHDLAQNAHFVFVPGPNDPSLGPELLPKSKIPDIFTDRLRAMVSNASFVSNPCRLKYFTKEIVIFHEDARMLLQTVPLHKNKEITKESLKMQANYTLRLYPTPDVLILAASNGMWKSQLDDCLCFNPKSFAHGWGYYQPNINEYKSKEHGEDLK</sequence>
<dbReference type="InterPro" id="IPR016266">
    <property type="entry name" value="POLE2"/>
</dbReference>
<dbReference type="PANTHER" id="PTHR12708">
    <property type="entry name" value="DNA POLYMERASE EPSILON SUBUNIT B"/>
    <property type="match status" value="1"/>
</dbReference>
<keyword evidence="6" id="KW-0539">Nucleus</keyword>
<organism evidence="9 10">
    <name type="scientific">Paraglomus brasilianum</name>
    <dbReference type="NCBI Taxonomy" id="144538"/>
    <lineage>
        <taxon>Eukaryota</taxon>
        <taxon>Fungi</taxon>
        <taxon>Fungi incertae sedis</taxon>
        <taxon>Mucoromycota</taxon>
        <taxon>Glomeromycotina</taxon>
        <taxon>Glomeromycetes</taxon>
        <taxon>Paraglomerales</taxon>
        <taxon>Paraglomeraceae</taxon>
        <taxon>Paraglomus</taxon>
    </lineage>
</organism>
<feature type="domain" description="DNA polymerase alpha/delta/epsilon subunit B" evidence="8">
    <location>
        <begin position="288"/>
        <end position="444"/>
    </location>
</feature>
<keyword evidence="10" id="KW-1185">Reference proteome</keyword>
<protein>
    <recommendedName>
        <fullName evidence="3">DNA polymerase epsilon subunit B</fullName>
    </recommendedName>
    <alternativeName>
        <fullName evidence="7">DNA polymerase II subunit 2</fullName>
    </alternativeName>
</protein>
<dbReference type="OrthoDB" id="10254730at2759"/>
<dbReference type="EMBL" id="CAJVPI010000179">
    <property type="protein sequence ID" value="CAG8495812.1"/>
    <property type="molecule type" value="Genomic_DNA"/>
</dbReference>
<dbReference type="GO" id="GO:0003677">
    <property type="term" value="F:DNA binding"/>
    <property type="evidence" value="ECO:0007669"/>
    <property type="project" value="UniProtKB-KW"/>
</dbReference>
<dbReference type="Proteomes" id="UP000789739">
    <property type="component" value="Unassembled WGS sequence"/>
</dbReference>
<dbReference type="Pfam" id="PF04042">
    <property type="entry name" value="DNA_pol_E_B"/>
    <property type="match status" value="1"/>
</dbReference>
<proteinExistence type="inferred from homology"/>
<name>A0A9N8ZHE8_9GLOM</name>
<comment type="caution">
    <text evidence="9">The sequence shown here is derived from an EMBL/GenBank/DDBJ whole genome shotgun (WGS) entry which is preliminary data.</text>
</comment>
<evidence type="ECO:0000256" key="1">
    <source>
        <dbReference type="ARBA" id="ARBA00004123"/>
    </source>
</evidence>
<comment type="subcellular location">
    <subcellularLocation>
        <location evidence="1">Nucleus</location>
    </subcellularLocation>
</comment>
<gene>
    <name evidence="9" type="ORF">PBRASI_LOCUS2346</name>
</gene>
<evidence type="ECO:0000313" key="10">
    <source>
        <dbReference type="Proteomes" id="UP000789739"/>
    </source>
</evidence>
<evidence type="ECO:0000256" key="3">
    <source>
        <dbReference type="ARBA" id="ARBA00016011"/>
    </source>
</evidence>
<evidence type="ECO:0000259" key="8">
    <source>
        <dbReference type="Pfam" id="PF04042"/>
    </source>
</evidence>
<dbReference type="AlphaFoldDB" id="A0A9N8ZHE8"/>
<evidence type="ECO:0000256" key="5">
    <source>
        <dbReference type="ARBA" id="ARBA00023125"/>
    </source>
</evidence>
<evidence type="ECO:0000313" key="9">
    <source>
        <dbReference type="EMBL" id="CAG8495812.1"/>
    </source>
</evidence>